<proteinExistence type="predicted"/>
<feature type="transmembrane region" description="Helical" evidence="1">
    <location>
        <begin position="273"/>
        <end position="294"/>
    </location>
</feature>
<gene>
    <name evidence="2" type="ORF">F0L68_37760</name>
</gene>
<evidence type="ECO:0000313" key="2">
    <source>
        <dbReference type="EMBL" id="KAA2251257.1"/>
    </source>
</evidence>
<reference evidence="2 3" key="2">
    <citation type="submission" date="2019-09" db="EMBL/GenBank/DDBJ databases">
        <authorList>
            <person name="Jin C."/>
        </authorList>
    </citation>
    <scope>NUCLEOTIDE SEQUENCE [LARGE SCALE GENOMIC DNA]</scope>
    <source>
        <strain evidence="2 3">AN110305</strain>
    </source>
</reference>
<dbReference type="EMBL" id="VUOB01000085">
    <property type="protein sequence ID" value="KAA2251257.1"/>
    <property type="molecule type" value="Genomic_DNA"/>
</dbReference>
<dbReference type="Proteomes" id="UP000323454">
    <property type="component" value="Unassembled WGS sequence"/>
</dbReference>
<name>A0A5B2WMI8_9PSEU</name>
<evidence type="ECO:0000313" key="3">
    <source>
        <dbReference type="Proteomes" id="UP000323454"/>
    </source>
</evidence>
<reference evidence="2 3" key="1">
    <citation type="submission" date="2019-09" db="EMBL/GenBank/DDBJ databases">
        <title>Goodfellowia gen. nov., a new genus of the Pseudonocardineae related to Actinoalloteichus, containing Goodfellowia coeruleoviolacea gen. nov., comb. nov. gen. nov., comb. nov.</title>
        <authorList>
            <person name="Labeda D."/>
        </authorList>
    </citation>
    <scope>NUCLEOTIDE SEQUENCE [LARGE SCALE GENOMIC DNA]</scope>
    <source>
        <strain evidence="2 3">AN110305</strain>
    </source>
</reference>
<feature type="transmembrane region" description="Helical" evidence="1">
    <location>
        <begin position="102"/>
        <end position="127"/>
    </location>
</feature>
<accession>A0A5B2WMI8</accession>
<feature type="transmembrane region" description="Helical" evidence="1">
    <location>
        <begin position="35"/>
        <end position="52"/>
    </location>
</feature>
<feature type="transmembrane region" description="Helical" evidence="1">
    <location>
        <begin position="139"/>
        <end position="159"/>
    </location>
</feature>
<keyword evidence="1" id="KW-0812">Transmembrane</keyword>
<keyword evidence="1" id="KW-1133">Transmembrane helix</keyword>
<dbReference type="AlphaFoldDB" id="A0A5B2WMI8"/>
<feature type="transmembrane region" description="Helical" evidence="1">
    <location>
        <begin position="61"/>
        <end position="82"/>
    </location>
</feature>
<comment type="caution">
    <text evidence="2">The sequence shown here is derived from an EMBL/GenBank/DDBJ whole genome shotgun (WGS) entry which is preliminary data.</text>
</comment>
<dbReference type="OrthoDB" id="343560at2"/>
<evidence type="ECO:0000256" key="1">
    <source>
        <dbReference type="SAM" id="Phobius"/>
    </source>
</evidence>
<keyword evidence="3" id="KW-1185">Reference proteome</keyword>
<keyword evidence="1" id="KW-0472">Membrane</keyword>
<organism evidence="2 3">
    <name type="scientific">Solihabitans fulvus</name>
    <dbReference type="NCBI Taxonomy" id="1892852"/>
    <lineage>
        <taxon>Bacteria</taxon>
        <taxon>Bacillati</taxon>
        <taxon>Actinomycetota</taxon>
        <taxon>Actinomycetes</taxon>
        <taxon>Pseudonocardiales</taxon>
        <taxon>Pseudonocardiaceae</taxon>
        <taxon>Solihabitans</taxon>
    </lineage>
</organism>
<sequence length="302" mass="32218">MVHVTLMLALVLVSCVGLLVDGRSLLDESVWVKPLKFGVAFVLYAGMLAWLLSKLRKARRLGWWTGTLFAVAATAEVGAITIQAARGTVSHFNANQNDPVTLALTPLLTLGVAVFFLAQLVIAALVLAQRTGDRAMTRAIRAGLGLATIGMLTPVYWMVTNVRERTVTDANGTKITMYQGHGIGDLDGHGMAITHWSTTGGDFRVPHFVGLHGIQALLLLVALLGVLARRRAWLREETVRARLVGVAALGYAGLFAVVTWQAGRGQSLIHPDAATLVAFATVVLGTMAAVFAVVRAAARHGR</sequence>
<feature type="transmembrane region" description="Helical" evidence="1">
    <location>
        <begin position="205"/>
        <end position="227"/>
    </location>
</feature>
<protein>
    <submittedName>
        <fullName evidence="2">Uncharacterized protein</fullName>
    </submittedName>
</protein>
<feature type="transmembrane region" description="Helical" evidence="1">
    <location>
        <begin position="239"/>
        <end position="261"/>
    </location>
</feature>